<dbReference type="SUPFAM" id="SSF51230">
    <property type="entry name" value="Single hybrid motif"/>
    <property type="match status" value="1"/>
</dbReference>
<name>A0A841KUP5_9FIRM</name>
<dbReference type="RefSeq" id="WP_184311922.1">
    <property type="nucleotide sequence ID" value="NZ_JACHEN010000023.1"/>
</dbReference>
<comment type="caution">
    <text evidence="18">The sequence shown here is derived from an EMBL/GenBank/DDBJ whole genome shotgun (WGS) entry which is preliminary data.</text>
</comment>
<keyword evidence="8 16" id="KW-0560">Oxidoreductase</keyword>
<gene>
    <name evidence="18" type="ORF">HNQ80_003543</name>
</gene>
<evidence type="ECO:0000256" key="1">
    <source>
        <dbReference type="ARBA" id="ARBA00004496"/>
    </source>
</evidence>
<dbReference type="Gene3D" id="2.40.50.100">
    <property type="match status" value="1"/>
</dbReference>
<evidence type="ECO:0000256" key="11">
    <source>
        <dbReference type="ARBA" id="ARBA00023284"/>
    </source>
</evidence>
<feature type="binding site" evidence="14">
    <location>
        <position position="152"/>
    </location>
    <ligand>
        <name>FAD</name>
        <dbReference type="ChEBI" id="CHEBI:57692"/>
    </ligand>
</feature>
<feature type="binding site" evidence="14">
    <location>
        <begin position="279"/>
        <end position="286"/>
    </location>
    <ligand>
        <name>NAD(+)</name>
        <dbReference type="ChEBI" id="CHEBI:57540"/>
    </ligand>
</feature>
<dbReference type="PANTHER" id="PTHR22912">
    <property type="entry name" value="DISULFIDE OXIDOREDUCTASE"/>
    <property type="match status" value="1"/>
</dbReference>
<evidence type="ECO:0000256" key="4">
    <source>
        <dbReference type="ARBA" id="ARBA00016961"/>
    </source>
</evidence>
<comment type="cofactor">
    <cofactor evidence="14 16">
        <name>FAD</name>
        <dbReference type="ChEBI" id="CHEBI:57692"/>
    </cofactor>
    <text evidence="14 16">Binds 1 FAD per subunit.</text>
</comment>
<dbReference type="GO" id="GO:0004148">
    <property type="term" value="F:dihydrolipoyl dehydrogenase (NADH) activity"/>
    <property type="evidence" value="ECO:0007669"/>
    <property type="project" value="UniProtKB-EC"/>
</dbReference>
<sequence length="559" mass="60570">MAIEIIMPKAGMAMETGTIIKWFKKEGEEIREGEPLLEILTDKVNMEVEANDSGILLSILRHEGEIVPVTEVIGYIGGREEKVPIFSGEKTQGDRIVEDKAAEENFDVVVIGGGPAGYIAAIKAAQLGGRVALIEKDTIGGTCLNRGCIPTKTYLKNAEMIEMIRHAKSRGILLKDDTFRLDMEKIVGLKNEVVKTLTTGVAGLLKSYDVKVYKGTGKLEKDKRVIINEKQRIGGKSIILATGSKGGKINIPGIESPLALTSDEILDLKEVPNRLVIIGGGVIGVELATIYAAYGSDVSIIEMAERIVPNMDHEISEELGNLLMKKGMKIYTNKRLERIDERLSTIYLHSADGQVLEADKALLSIGRVPDLDALGEVTLQLDRGKIKVNERMETSEVGIYAPGDINGRRMLAHAAFKMGEVAAINAMGGDASIFFHNIPSCIYTLPEVAAVGLTEYEAKQKHEISIGKFPFGGNGRALASGETAGFVKVIIDRKHGEILGVHILGPGAAEMINEAAALMEMEITAHEISEIVHGHPTFSEALMEACADSLRKCMHLPKK</sequence>
<dbReference type="PROSITE" id="PS50968">
    <property type="entry name" value="BIOTINYL_LIPOYL"/>
    <property type="match status" value="1"/>
</dbReference>
<evidence type="ECO:0000256" key="8">
    <source>
        <dbReference type="ARBA" id="ARBA00023002"/>
    </source>
</evidence>
<dbReference type="Proteomes" id="UP000579281">
    <property type="component" value="Unassembled WGS sequence"/>
</dbReference>
<evidence type="ECO:0000256" key="14">
    <source>
        <dbReference type="PIRSR" id="PIRSR000350-3"/>
    </source>
</evidence>
<feature type="binding site" evidence="14">
    <location>
        <position position="366"/>
    </location>
    <ligand>
        <name>NAD(+)</name>
        <dbReference type="ChEBI" id="CHEBI:57540"/>
    </ligand>
</feature>
<dbReference type="AlphaFoldDB" id="A0A841KUP5"/>
<keyword evidence="7 14" id="KW-0274">FAD</keyword>
<dbReference type="GO" id="GO:0006103">
    <property type="term" value="P:2-oxoglutarate metabolic process"/>
    <property type="evidence" value="ECO:0007669"/>
    <property type="project" value="TreeGrafter"/>
</dbReference>
<dbReference type="InterPro" id="IPR016156">
    <property type="entry name" value="FAD/NAD-linked_Rdtase_dimer_sf"/>
</dbReference>
<evidence type="ECO:0000256" key="16">
    <source>
        <dbReference type="RuleBase" id="RU003692"/>
    </source>
</evidence>
<dbReference type="InterPro" id="IPR006258">
    <property type="entry name" value="Lipoamide_DH"/>
</dbReference>
<comment type="subcellular location">
    <subcellularLocation>
        <location evidence="1">Cytoplasm</location>
    </subcellularLocation>
</comment>
<comment type="similarity">
    <text evidence="2 16">Belongs to the class-I pyridine nucleotide-disulfide oxidoreductase family.</text>
</comment>
<evidence type="ECO:0000256" key="12">
    <source>
        <dbReference type="ARBA" id="ARBA00049187"/>
    </source>
</evidence>
<dbReference type="Gene3D" id="3.30.390.30">
    <property type="match status" value="1"/>
</dbReference>
<dbReference type="InterPro" id="IPR000089">
    <property type="entry name" value="Biotin_lipoyl"/>
</dbReference>
<comment type="miscellaneous">
    <text evidence="16">The active site is a redox-active disulfide bond.</text>
</comment>
<dbReference type="Pfam" id="PF07992">
    <property type="entry name" value="Pyr_redox_2"/>
    <property type="match status" value="1"/>
</dbReference>
<dbReference type="GO" id="GO:0005737">
    <property type="term" value="C:cytoplasm"/>
    <property type="evidence" value="ECO:0007669"/>
    <property type="project" value="UniProtKB-SubCell"/>
</dbReference>
<dbReference type="Pfam" id="PF00364">
    <property type="entry name" value="Biotin_lipoyl"/>
    <property type="match status" value="1"/>
</dbReference>
<dbReference type="EMBL" id="JACHEN010000023">
    <property type="protein sequence ID" value="MBB6217424.1"/>
    <property type="molecule type" value="Genomic_DNA"/>
</dbReference>
<evidence type="ECO:0000256" key="2">
    <source>
        <dbReference type="ARBA" id="ARBA00007532"/>
    </source>
</evidence>
<reference evidence="18 19" key="1">
    <citation type="submission" date="2020-08" db="EMBL/GenBank/DDBJ databases">
        <title>Genomic Encyclopedia of Type Strains, Phase IV (KMG-IV): sequencing the most valuable type-strain genomes for metagenomic binning, comparative biology and taxonomic classification.</title>
        <authorList>
            <person name="Goeker M."/>
        </authorList>
    </citation>
    <scope>NUCLEOTIDE SEQUENCE [LARGE SCALE GENOMIC DNA]</scope>
    <source>
        <strain evidence="18 19">DSM 103526</strain>
    </source>
</reference>
<keyword evidence="9 14" id="KW-0520">NAD</keyword>
<keyword evidence="14" id="KW-0547">Nucleotide-binding</keyword>
<proteinExistence type="inferred from homology"/>
<dbReference type="PANTHER" id="PTHR22912:SF217">
    <property type="entry name" value="DIHYDROLIPOYL DEHYDROGENASE"/>
    <property type="match status" value="1"/>
</dbReference>
<dbReference type="InterPro" id="IPR050151">
    <property type="entry name" value="Class-I_Pyr_Nuc-Dis_Oxidored"/>
</dbReference>
<feature type="binding site" evidence="14">
    <location>
        <position position="404"/>
    </location>
    <ligand>
        <name>FAD</name>
        <dbReference type="ChEBI" id="CHEBI:57692"/>
    </ligand>
</feature>
<dbReference type="PRINTS" id="PR00411">
    <property type="entry name" value="PNDRDTASEI"/>
</dbReference>
<dbReference type="SUPFAM" id="SSF55424">
    <property type="entry name" value="FAD/NAD-linked reductases, dimerisation (C-terminal) domain"/>
    <property type="match status" value="1"/>
</dbReference>
<feature type="domain" description="Lipoyl-binding" evidence="17">
    <location>
        <begin position="2"/>
        <end position="77"/>
    </location>
</feature>
<dbReference type="InterPro" id="IPR011053">
    <property type="entry name" value="Single_hybrid_motif"/>
</dbReference>
<feature type="disulfide bond" description="Redox-active" evidence="15">
    <location>
        <begin position="143"/>
        <end position="148"/>
    </location>
</feature>
<dbReference type="NCBIfam" id="TIGR01350">
    <property type="entry name" value="lipoamide_DH"/>
    <property type="match status" value="1"/>
</dbReference>
<feature type="binding site" evidence="14">
    <location>
        <begin position="410"/>
        <end position="413"/>
    </location>
    <ligand>
        <name>FAD</name>
        <dbReference type="ChEBI" id="CHEBI:57692"/>
    </ligand>
</feature>
<evidence type="ECO:0000256" key="10">
    <source>
        <dbReference type="ARBA" id="ARBA00023157"/>
    </source>
</evidence>
<dbReference type="PROSITE" id="PS00076">
    <property type="entry name" value="PYRIDINE_REDOX_1"/>
    <property type="match status" value="1"/>
</dbReference>
<evidence type="ECO:0000256" key="7">
    <source>
        <dbReference type="ARBA" id="ARBA00022827"/>
    </source>
</evidence>
<dbReference type="CDD" id="cd06849">
    <property type="entry name" value="lipoyl_domain"/>
    <property type="match status" value="1"/>
</dbReference>
<keyword evidence="5" id="KW-0963">Cytoplasm</keyword>
<organism evidence="18 19">
    <name type="scientific">Anaerosolibacter carboniphilus</name>
    <dbReference type="NCBI Taxonomy" id="1417629"/>
    <lineage>
        <taxon>Bacteria</taxon>
        <taxon>Bacillati</taxon>
        <taxon>Bacillota</taxon>
        <taxon>Clostridia</taxon>
        <taxon>Peptostreptococcales</taxon>
        <taxon>Thermotaleaceae</taxon>
        <taxon>Anaerosolibacter</taxon>
    </lineage>
</organism>
<evidence type="ECO:0000256" key="5">
    <source>
        <dbReference type="ARBA" id="ARBA00022490"/>
    </source>
</evidence>
<feature type="active site" description="Proton acceptor" evidence="13">
    <location>
        <position position="535"/>
    </location>
</feature>
<dbReference type="InterPro" id="IPR001100">
    <property type="entry name" value="Pyr_nuc-diS_OxRdtase"/>
</dbReference>
<dbReference type="FunFam" id="3.30.390.30:FF:000001">
    <property type="entry name" value="Dihydrolipoyl dehydrogenase"/>
    <property type="match status" value="1"/>
</dbReference>
<dbReference type="EC" id="1.8.1.4" evidence="3 16"/>
<evidence type="ECO:0000256" key="3">
    <source>
        <dbReference type="ARBA" id="ARBA00012608"/>
    </source>
</evidence>
<dbReference type="Gene3D" id="3.50.50.60">
    <property type="entry name" value="FAD/NAD(P)-binding domain"/>
    <property type="match status" value="2"/>
</dbReference>
<feature type="binding site" evidence="14">
    <location>
        <position position="302"/>
    </location>
    <ligand>
        <name>NAD(+)</name>
        <dbReference type="ChEBI" id="CHEBI:57540"/>
    </ligand>
</feature>
<dbReference type="PRINTS" id="PR00368">
    <property type="entry name" value="FADPNR"/>
</dbReference>
<dbReference type="InterPro" id="IPR023753">
    <property type="entry name" value="FAD/NAD-binding_dom"/>
</dbReference>
<dbReference type="Pfam" id="PF02852">
    <property type="entry name" value="Pyr_redox_dim"/>
    <property type="match status" value="1"/>
</dbReference>
<evidence type="ECO:0000256" key="15">
    <source>
        <dbReference type="PIRSR" id="PIRSR000350-4"/>
    </source>
</evidence>
<keyword evidence="10" id="KW-1015">Disulfide bond</keyword>
<comment type="catalytic activity">
    <reaction evidence="12 16">
        <text>N(6)-[(R)-dihydrolipoyl]-L-lysyl-[protein] + NAD(+) = N(6)-[(R)-lipoyl]-L-lysyl-[protein] + NADH + H(+)</text>
        <dbReference type="Rhea" id="RHEA:15045"/>
        <dbReference type="Rhea" id="RHEA-COMP:10474"/>
        <dbReference type="Rhea" id="RHEA-COMP:10475"/>
        <dbReference type="ChEBI" id="CHEBI:15378"/>
        <dbReference type="ChEBI" id="CHEBI:57540"/>
        <dbReference type="ChEBI" id="CHEBI:57945"/>
        <dbReference type="ChEBI" id="CHEBI:83099"/>
        <dbReference type="ChEBI" id="CHEBI:83100"/>
        <dbReference type="EC" id="1.8.1.4"/>
    </reaction>
</comment>
<dbReference type="SUPFAM" id="SSF51905">
    <property type="entry name" value="FAD/NAD(P)-binding domain"/>
    <property type="match status" value="1"/>
</dbReference>
<evidence type="ECO:0000256" key="13">
    <source>
        <dbReference type="PIRSR" id="PIRSR000350-2"/>
    </source>
</evidence>
<evidence type="ECO:0000259" key="17">
    <source>
        <dbReference type="PROSITE" id="PS50968"/>
    </source>
</evidence>
<keyword evidence="19" id="KW-1185">Reference proteome</keyword>
<dbReference type="GO" id="GO:0050660">
    <property type="term" value="F:flavin adenine dinucleotide binding"/>
    <property type="evidence" value="ECO:0007669"/>
    <property type="project" value="InterPro"/>
</dbReference>
<evidence type="ECO:0000256" key="9">
    <source>
        <dbReference type="ARBA" id="ARBA00023027"/>
    </source>
</evidence>
<feature type="binding site" evidence="14">
    <location>
        <position position="217"/>
    </location>
    <ligand>
        <name>FAD</name>
        <dbReference type="ChEBI" id="CHEBI:57692"/>
    </ligand>
</feature>
<protein>
    <recommendedName>
        <fullName evidence="4 16">Dihydrolipoyl dehydrogenase</fullName>
        <ecNumber evidence="3 16">1.8.1.4</ecNumber>
    </recommendedName>
</protein>
<evidence type="ECO:0000313" key="19">
    <source>
        <dbReference type="Proteomes" id="UP000579281"/>
    </source>
</evidence>
<evidence type="ECO:0000256" key="6">
    <source>
        <dbReference type="ARBA" id="ARBA00022630"/>
    </source>
</evidence>
<keyword evidence="11 16" id="KW-0676">Redox-active center</keyword>
<keyword evidence="6 16" id="KW-0285">Flavoprotein</keyword>
<accession>A0A841KUP5</accession>
<dbReference type="InterPro" id="IPR012999">
    <property type="entry name" value="Pyr_OxRdtase_I_AS"/>
</dbReference>
<dbReference type="InterPro" id="IPR036188">
    <property type="entry name" value="FAD/NAD-bd_sf"/>
</dbReference>
<dbReference type="InterPro" id="IPR004099">
    <property type="entry name" value="Pyr_nucl-diS_OxRdtase_dimer"/>
</dbReference>
<evidence type="ECO:0000313" key="18">
    <source>
        <dbReference type="EMBL" id="MBB6217424.1"/>
    </source>
</evidence>
<feature type="binding site" evidence="14">
    <location>
        <begin position="242"/>
        <end position="244"/>
    </location>
    <ligand>
        <name>FAD</name>
        <dbReference type="ChEBI" id="CHEBI:57692"/>
    </ligand>
</feature>
<dbReference type="PIRSF" id="PIRSF000350">
    <property type="entry name" value="Mercury_reductase_MerA"/>
    <property type="match status" value="1"/>
</dbReference>